<dbReference type="Proteomes" id="UP000028181">
    <property type="component" value="Chromosome I"/>
</dbReference>
<organism evidence="2 3">
    <name type="scientific">Neorhizobium galegae bv. orientalis str. HAMBI 540</name>
    <dbReference type="NCBI Taxonomy" id="1028800"/>
    <lineage>
        <taxon>Bacteria</taxon>
        <taxon>Pseudomonadati</taxon>
        <taxon>Pseudomonadota</taxon>
        <taxon>Alphaproteobacteria</taxon>
        <taxon>Hyphomicrobiales</taxon>
        <taxon>Rhizobiaceae</taxon>
        <taxon>Rhizobium/Agrobacterium group</taxon>
        <taxon>Neorhizobium</taxon>
    </lineage>
</organism>
<dbReference type="eggNOG" id="ENOG50300GB">
    <property type="taxonomic scope" value="Bacteria"/>
</dbReference>
<keyword evidence="3" id="KW-1185">Reference proteome</keyword>
<evidence type="ECO:0000256" key="1">
    <source>
        <dbReference type="SAM" id="MobiDB-lite"/>
    </source>
</evidence>
<gene>
    <name evidence="2" type="ORF">RG540_CH06390</name>
</gene>
<evidence type="ECO:0000313" key="3">
    <source>
        <dbReference type="Proteomes" id="UP000028181"/>
    </source>
</evidence>
<sequence>MTESKLERVDNVAFLSPDDFLAAIIPQQKFFELNGNKVAIRGANAFDLFRLVKRFPKARALVHNLADFMFSASNKDADDLMAKFSMRTVIDVLIDIGDDAAAAFVAICLNKTGDEVYEAALRQIGNDALIGLLNAAMTETFGGKSPTDFFTGLLIEFEKMGIRREPKKKQPTRANRQVTKTSTRAA</sequence>
<name>A0A068SLX6_NEOGA</name>
<accession>A0A068SLX6</accession>
<reference evidence="3" key="1">
    <citation type="journal article" date="2014" name="BMC Genomics">
        <title>Genome sequencing of two Neorhizobium galegae strains reveals a noeT gene responsible for the unusual acetylation of the nodulation factors.</title>
        <authorList>
            <person name="Osterman J."/>
            <person name="Marsh J."/>
            <person name="Laine P.K."/>
            <person name="Zeng Z."/>
            <person name="Alatalo E."/>
            <person name="Sullivan J.T."/>
            <person name="Young J.P."/>
            <person name="Thomas-Oates J."/>
            <person name="Paulin L."/>
            <person name="Lindstrom K."/>
        </authorList>
    </citation>
    <scope>NUCLEOTIDE SEQUENCE [LARGE SCALE GENOMIC DNA]</scope>
    <source>
        <strain evidence="3">HAMBI 540</strain>
    </source>
</reference>
<protein>
    <submittedName>
        <fullName evidence="2">Uncharacterized protein</fullName>
    </submittedName>
</protein>
<dbReference type="HOGENOM" id="CLU_1453008_0_0_5"/>
<dbReference type="KEGG" id="ngg:RG540_CH06390"/>
<dbReference type="RefSeq" id="WP_038584433.1">
    <property type="nucleotide sequence ID" value="NZ_HG938353.1"/>
</dbReference>
<feature type="compositionally biased region" description="Polar residues" evidence="1">
    <location>
        <begin position="172"/>
        <end position="186"/>
    </location>
</feature>
<dbReference type="PATRIC" id="fig|1028800.3.peg.649"/>
<evidence type="ECO:0000313" key="2">
    <source>
        <dbReference type="EMBL" id="CDN46829.1"/>
    </source>
</evidence>
<dbReference type="GeneID" id="24259190"/>
<dbReference type="OrthoDB" id="8455171at2"/>
<dbReference type="EMBL" id="HG938353">
    <property type="protein sequence ID" value="CDN46829.1"/>
    <property type="molecule type" value="Genomic_DNA"/>
</dbReference>
<proteinExistence type="predicted"/>
<feature type="region of interest" description="Disordered" evidence="1">
    <location>
        <begin position="165"/>
        <end position="186"/>
    </location>
</feature>
<dbReference type="AlphaFoldDB" id="A0A068SLX6"/>